<evidence type="ECO:0000256" key="4">
    <source>
        <dbReference type="ARBA" id="ARBA00023163"/>
    </source>
</evidence>
<dbReference type="InterPro" id="IPR036390">
    <property type="entry name" value="WH_DNA-bd_sf"/>
</dbReference>
<evidence type="ECO:0000313" key="6">
    <source>
        <dbReference type="EMBL" id="GFE63170.1"/>
    </source>
</evidence>
<keyword evidence="2" id="KW-0805">Transcription regulation</keyword>
<evidence type="ECO:0000256" key="2">
    <source>
        <dbReference type="ARBA" id="ARBA00023015"/>
    </source>
</evidence>
<evidence type="ECO:0000313" key="7">
    <source>
        <dbReference type="Proteomes" id="UP000436822"/>
    </source>
</evidence>
<comment type="caution">
    <text evidence="6">The sequence shown here is derived from an EMBL/GenBank/DDBJ whole genome shotgun (WGS) entry which is preliminary data.</text>
</comment>
<proteinExistence type="inferred from homology"/>
<dbReference type="CDD" id="cd08422">
    <property type="entry name" value="PBP2_CrgA_like"/>
    <property type="match status" value="1"/>
</dbReference>
<dbReference type="AlphaFoldDB" id="A0A6N6JBD4"/>
<dbReference type="InterPro" id="IPR005119">
    <property type="entry name" value="LysR_subst-bd"/>
</dbReference>
<feature type="domain" description="HTH lysR-type" evidence="5">
    <location>
        <begin position="1"/>
        <end position="56"/>
    </location>
</feature>
<dbReference type="PANTHER" id="PTHR30537:SF5">
    <property type="entry name" value="HTH-TYPE TRANSCRIPTIONAL ACTIVATOR TTDR-RELATED"/>
    <property type="match status" value="1"/>
</dbReference>
<dbReference type="PROSITE" id="PS50931">
    <property type="entry name" value="HTH_LYSR"/>
    <property type="match status" value="1"/>
</dbReference>
<dbReference type="SUPFAM" id="SSF53850">
    <property type="entry name" value="Periplasmic binding protein-like II"/>
    <property type="match status" value="1"/>
</dbReference>
<gene>
    <name evidence="6" type="ORF">KIN_02440</name>
</gene>
<comment type="similarity">
    <text evidence="1">Belongs to the LysR transcriptional regulatory family.</text>
</comment>
<dbReference type="PANTHER" id="PTHR30537">
    <property type="entry name" value="HTH-TYPE TRANSCRIPTIONAL REGULATOR"/>
    <property type="match status" value="1"/>
</dbReference>
<name>A0A6N6JBD4_9RHOB</name>
<reference evidence="6 7" key="1">
    <citation type="submission" date="2019-12" db="EMBL/GenBank/DDBJ databases">
        <title>Litoreibacter badius sp. nov., a novel bacteriochlorophyll a-containing bacterium in the genus Litoreibacter.</title>
        <authorList>
            <person name="Kanamuro M."/>
            <person name="Takabe Y."/>
            <person name="Mori K."/>
            <person name="Takaichi S."/>
            <person name="Hanada S."/>
        </authorList>
    </citation>
    <scope>NUCLEOTIDE SEQUENCE [LARGE SCALE GENOMIC DNA]</scope>
    <source>
        <strain evidence="6 7">K6</strain>
    </source>
</reference>
<dbReference type="RefSeq" id="WP_159804133.1">
    <property type="nucleotide sequence ID" value="NZ_BLJE01000001.1"/>
</dbReference>
<dbReference type="GO" id="GO:0003700">
    <property type="term" value="F:DNA-binding transcription factor activity"/>
    <property type="evidence" value="ECO:0007669"/>
    <property type="project" value="InterPro"/>
</dbReference>
<dbReference type="Gene3D" id="3.40.190.290">
    <property type="match status" value="1"/>
</dbReference>
<organism evidence="6 7">
    <name type="scientific">Litoreibacter roseus</name>
    <dbReference type="NCBI Taxonomy" id="2601869"/>
    <lineage>
        <taxon>Bacteria</taxon>
        <taxon>Pseudomonadati</taxon>
        <taxon>Pseudomonadota</taxon>
        <taxon>Alphaproteobacteria</taxon>
        <taxon>Rhodobacterales</taxon>
        <taxon>Roseobacteraceae</taxon>
        <taxon>Litoreibacter</taxon>
    </lineage>
</organism>
<dbReference type="GO" id="GO:0006351">
    <property type="term" value="P:DNA-templated transcription"/>
    <property type="evidence" value="ECO:0007669"/>
    <property type="project" value="TreeGrafter"/>
</dbReference>
<accession>A0A6N6JBD4</accession>
<dbReference type="Pfam" id="PF03466">
    <property type="entry name" value="LysR_substrate"/>
    <property type="match status" value="1"/>
</dbReference>
<dbReference type="Proteomes" id="UP000436822">
    <property type="component" value="Unassembled WGS sequence"/>
</dbReference>
<evidence type="ECO:0000256" key="1">
    <source>
        <dbReference type="ARBA" id="ARBA00009437"/>
    </source>
</evidence>
<evidence type="ECO:0000256" key="3">
    <source>
        <dbReference type="ARBA" id="ARBA00023125"/>
    </source>
</evidence>
<dbReference type="GO" id="GO:0043565">
    <property type="term" value="F:sequence-specific DNA binding"/>
    <property type="evidence" value="ECO:0007669"/>
    <property type="project" value="TreeGrafter"/>
</dbReference>
<keyword evidence="7" id="KW-1185">Reference proteome</keyword>
<keyword evidence="4" id="KW-0804">Transcription</keyword>
<dbReference type="SUPFAM" id="SSF46785">
    <property type="entry name" value="Winged helix' DNA-binding domain"/>
    <property type="match status" value="1"/>
</dbReference>
<evidence type="ECO:0000259" key="5">
    <source>
        <dbReference type="PROSITE" id="PS50931"/>
    </source>
</evidence>
<dbReference type="InterPro" id="IPR036388">
    <property type="entry name" value="WH-like_DNA-bd_sf"/>
</dbReference>
<dbReference type="Pfam" id="PF00126">
    <property type="entry name" value="HTH_1"/>
    <property type="match status" value="1"/>
</dbReference>
<dbReference type="EMBL" id="BLJE01000001">
    <property type="protein sequence ID" value="GFE63170.1"/>
    <property type="molecule type" value="Genomic_DNA"/>
</dbReference>
<keyword evidence="3" id="KW-0238">DNA-binding</keyword>
<dbReference type="OrthoDB" id="9813056at2"/>
<sequence length="292" mass="30757">MEDDDLFLAVVDGGSFRSAAIASGLDPSRVSRRIAALEGRLGVKLLNRTTRASSPTEAGARYAEGVRRLGQARAALLAEVTSGKDVPRGRLRVAAPVDFGARFVAPVLSDMSAAHPDLVVDLRLGSGFADLLAEGIDVAIRIGRLPDSALTARRVGLSRRVLVAAPELAACVSSPNDLTQIDMVSYRPGATEVTAGFDFHGTRYEIRMPSRLGVNSMSAVRAMVLAGLGAHLGPDWAFGEDIKAGRLARLLPDASFDAFPVHAVWSPTPFQPAASRTFVSSIAEALRSAGLS</sequence>
<dbReference type="Gene3D" id="1.10.10.10">
    <property type="entry name" value="Winged helix-like DNA-binding domain superfamily/Winged helix DNA-binding domain"/>
    <property type="match status" value="1"/>
</dbReference>
<dbReference type="InterPro" id="IPR000847">
    <property type="entry name" value="LysR_HTH_N"/>
</dbReference>
<dbReference type="InterPro" id="IPR058163">
    <property type="entry name" value="LysR-type_TF_proteobact-type"/>
</dbReference>
<protein>
    <submittedName>
        <fullName evidence="6">LysR family transcriptional regulator</fullName>
    </submittedName>
</protein>